<evidence type="ECO:0000256" key="4">
    <source>
        <dbReference type="ARBA" id="ARBA00022729"/>
    </source>
</evidence>
<dbReference type="Gene3D" id="3.40.50.1820">
    <property type="entry name" value="alpha/beta hydrolase"/>
    <property type="match status" value="1"/>
</dbReference>
<evidence type="ECO:0000256" key="1">
    <source>
        <dbReference type="ARBA" id="ARBA00006249"/>
    </source>
</evidence>
<proteinExistence type="inferred from homology"/>
<feature type="non-terminal residue" evidence="9">
    <location>
        <position position="518"/>
    </location>
</feature>
<dbReference type="InterPro" id="IPR029058">
    <property type="entry name" value="AB_hydrolase_fold"/>
</dbReference>
<evidence type="ECO:0000313" key="9">
    <source>
        <dbReference type="EMBL" id="PLB54695.1"/>
    </source>
</evidence>
<keyword evidence="7" id="KW-1015">Disulfide bond</keyword>
<dbReference type="GO" id="GO:0030600">
    <property type="term" value="F:feruloyl esterase activity"/>
    <property type="evidence" value="ECO:0007669"/>
    <property type="project" value="UniProtKB-ARBA"/>
</dbReference>
<evidence type="ECO:0000256" key="2">
    <source>
        <dbReference type="ARBA" id="ARBA00022487"/>
    </source>
</evidence>
<keyword evidence="10" id="KW-1185">Reference proteome</keyword>
<accession>A0A2I2GP90</accession>
<comment type="caution">
    <text evidence="9">The sequence shown here is derived from an EMBL/GenBank/DDBJ whole genome shotgun (WGS) entry which is preliminary data.</text>
</comment>
<dbReference type="GeneID" id="36552968"/>
<dbReference type="SUPFAM" id="SSF53474">
    <property type="entry name" value="alpha/beta-Hydrolases"/>
    <property type="match status" value="1"/>
</dbReference>
<name>A0A2I2GP90_9EURO</name>
<sequence>MLYKKLQSLASTAAAASLLSGTTAQAGNCSSRGIAPPSIPEGRILDFSASPVRNYQSEDNSTVNFCNLTVTYTHPGKDDNIHVTVWLPLSGWSGRLQGSGGGGYAMRHDDSYLAEAVALGYSVVATDGGHDLNSGVSTSWSLDANNNVNMPLLEDFAYIALNDAALIGKQITHGFYGHGPQFSYWNGCSTGGRQGLMLAQRYPTAYDGIMAAAPAINWPSFLVAEYWPQFVMNQLQTYPAKCVTDAITNATIKACDALDGVTDGVISAPDLCRFNPLTMVNSTANCNGTPVRISRNDALVVQKSWEGLTSANGSSLWFGLNKGTPLSMGASSLAGTTCSTPSANCSGSPFSISADWISRFVLQDPSIDLTTLDHHDLDAIFAASKAKYNPIIATDNPNLSAFKSTGGKMITWHGLADQLIFPKGTERYYRQAEALDPSIRDFYRLFPAPGVNHCRGGDGPIPVDPLAAVVDWVEKGVAPESIAAKAADGRRRNLCPYPLVSVYREGNVMDAESYTCEK</sequence>
<gene>
    <name evidence="9" type="ORF">P170DRAFT_374071</name>
</gene>
<dbReference type="PANTHER" id="PTHR33938">
    <property type="entry name" value="FERULOYL ESTERASE B-RELATED"/>
    <property type="match status" value="1"/>
</dbReference>
<evidence type="ECO:0000256" key="3">
    <source>
        <dbReference type="ARBA" id="ARBA00022723"/>
    </source>
</evidence>
<dbReference type="VEuPathDB" id="FungiDB:P170DRAFT_374071"/>
<keyword evidence="6" id="KW-0106">Calcium</keyword>
<reference evidence="9 10" key="1">
    <citation type="submission" date="2016-12" db="EMBL/GenBank/DDBJ databases">
        <title>The genomes of Aspergillus section Nigri reveals drivers in fungal speciation.</title>
        <authorList>
            <consortium name="DOE Joint Genome Institute"/>
            <person name="Vesth T.C."/>
            <person name="Nybo J."/>
            <person name="Theobald S."/>
            <person name="Brandl J."/>
            <person name="Frisvad J.C."/>
            <person name="Nielsen K.F."/>
            <person name="Lyhne E.K."/>
            <person name="Kogle M.E."/>
            <person name="Kuo A."/>
            <person name="Riley R."/>
            <person name="Clum A."/>
            <person name="Nolan M."/>
            <person name="Lipzen A."/>
            <person name="Salamov A."/>
            <person name="Henrissat B."/>
            <person name="Wiebenga A."/>
            <person name="De Vries R.P."/>
            <person name="Grigoriev I.V."/>
            <person name="Mortensen U.H."/>
            <person name="Andersen M.R."/>
            <person name="Baker S.E."/>
        </authorList>
    </citation>
    <scope>NUCLEOTIDE SEQUENCE [LARGE SCALE GENOMIC DNA]</scope>
    <source>
        <strain evidence="9 10">IBT 23096</strain>
    </source>
</reference>
<dbReference type="Pfam" id="PF07519">
    <property type="entry name" value="Tannase"/>
    <property type="match status" value="1"/>
</dbReference>
<dbReference type="EMBL" id="MSFO01000001">
    <property type="protein sequence ID" value="PLB54695.1"/>
    <property type="molecule type" value="Genomic_DNA"/>
</dbReference>
<protein>
    <recommendedName>
        <fullName evidence="8">Carboxylic ester hydrolase</fullName>
        <ecNumber evidence="8">3.1.1.-</ecNumber>
    </recommendedName>
</protein>
<dbReference type="STRING" id="1392250.A0A2I2GP90"/>
<dbReference type="Proteomes" id="UP000234275">
    <property type="component" value="Unassembled WGS sequence"/>
</dbReference>
<dbReference type="OrthoDB" id="3039123at2759"/>
<evidence type="ECO:0000256" key="8">
    <source>
        <dbReference type="RuleBase" id="RU361238"/>
    </source>
</evidence>
<organism evidence="9 10">
    <name type="scientific">Aspergillus steynii IBT 23096</name>
    <dbReference type="NCBI Taxonomy" id="1392250"/>
    <lineage>
        <taxon>Eukaryota</taxon>
        <taxon>Fungi</taxon>
        <taxon>Dikarya</taxon>
        <taxon>Ascomycota</taxon>
        <taxon>Pezizomycotina</taxon>
        <taxon>Eurotiomycetes</taxon>
        <taxon>Eurotiomycetidae</taxon>
        <taxon>Eurotiales</taxon>
        <taxon>Aspergillaceae</taxon>
        <taxon>Aspergillus</taxon>
        <taxon>Aspergillus subgen. Circumdati</taxon>
    </lineage>
</organism>
<dbReference type="GO" id="GO:0046872">
    <property type="term" value="F:metal ion binding"/>
    <property type="evidence" value="ECO:0007669"/>
    <property type="project" value="UniProtKB-KW"/>
</dbReference>
<dbReference type="InterPro" id="IPR011118">
    <property type="entry name" value="Tannase/feruloyl_esterase"/>
</dbReference>
<evidence type="ECO:0000256" key="5">
    <source>
        <dbReference type="ARBA" id="ARBA00022801"/>
    </source>
</evidence>
<dbReference type="EC" id="3.1.1.-" evidence="8"/>
<dbReference type="RefSeq" id="XP_024709997.1">
    <property type="nucleotide sequence ID" value="XM_024845268.1"/>
</dbReference>
<keyword evidence="4" id="KW-0732">Signal</keyword>
<dbReference type="PANTHER" id="PTHR33938:SF8">
    <property type="entry name" value="CARBOXYLIC ESTER HYDROLASE"/>
    <property type="match status" value="1"/>
</dbReference>
<evidence type="ECO:0000313" key="10">
    <source>
        <dbReference type="Proteomes" id="UP000234275"/>
    </source>
</evidence>
<evidence type="ECO:0000256" key="6">
    <source>
        <dbReference type="ARBA" id="ARBA00022837"/>
    </source>
</evidence>
<comment type="similarity">
    <text evidence="1 8">Belongs to the tannase family.</text>
</comment>
<keyword evidence="5 8" id="KW-0378">Hydrolase</keyword>
<keyword evidence="3" id="KW-0479">Metal-binding</keyword>
<dbReference type="AlphaFoldDB" id="A0A2I2GP90"/>
<evidence type="ECO:0000256" key="7">
    <source>
        <dbReference type="ARBA" id="ARBA00023157"/>
    </source>
</evidence>
<keyword evidence="2" id="KW-0719">Serine esterase</keyword>